<comment type="cofactor">
    <cofactor evidence="1">
        <name>Co(2+)</name>
        <dbReference type="ChEBI" id="CHEBI:48828"/>
    </cofactor>
</comment>
<comment type="function">
    <text evidence="15">Hydrolyzes the N-acetamido groups of N-acetyl-D-glucosamine residues in chitin to form chitosan and acetate. Chitosan is a component of the spore wall.</text>
</comment>
<dbReference type="RefSeq" id="XP_037140327.1">
    <property type="nucleotide sequence ID" value="XM_037284431.1"/>
</dbReference>
<keyword evidence="4" id="KW-0479">Metal-binding</keyword>
<feature type="chain" id="PRO_5028984539" description="chitin deacetylase" evidence="17">
    <location>
        <begin position="19"/>
        <end position="321"/>
    </location>
</feature>
<dbReference type="EC" id="3.5.1.41" evidence="13"/>
<sequence>MRLGFLLLVAVQALGSLGLPLVYSNASNISNVSSASNVSRVEQSVIVGTSNGFFWPQPETPFPSWLTDFTGLTEWPGIDPPYIALDFIDVDRLPKYEPYSLDQCERVPRDACSFDCHSCLEPDDIYTCPKLSQTFDDGPSGETEALLGKLTHKTTFFTVGVNVVRHPNVYRRMVEEGHLIGTHTWSHPYLPTLSNEQIIAQLEWSIWAMNATGHHYPKYFRPPYGAIDNRVRAIARLFGLQAVLWDRDTFDWQLSVPSLRTTEDIVRDVQEWKTRNGGLILEHDASANTVEAATRVSELLGNDQLTVAECVGGIDYIKKYY</sequence>
<evidence type="ECO:0000256" key="14">
    <source>
        <dbReference type="ARBA" id="ARBA00048494"/>
    </source>
</evidence>
<keyword evidence="9" id="KW-0325">Glycoprotein</keyword>
<evidence type="ECO:0000256" key="16">
    <source>
        <dbReference type="ARBA" id="ARBA00060373"/>
    </source>
</evidence>
<keyword evidence="10" id="KW-0119">Carbohydrate metabolism</keyword>
<dbReference type="EMBL" id="CP059250">
    <property type="protein sequence ID" value="QLL33653.1"/>
    <property type="molecule type" value="Genomic_DNA"/>
</dbReference>
<evidence type="ECO:0000256" key="6">
    <source>
        <dbReference type="ARBA" id="ARBA00022801"/>
    </source>
</evidence>
<accession>A0A7G3ZJG7</accession>
<dbReference type="GO" id="GO:0005628">
    <property type="term" value="C:prospore membrane"/>
    <property type="evidence" value="ECO:0007669"/>
    <property type="project" value="TreeGrafter"/>
</dbReference>
<keyword evidence="20" id="KW-1185">Reference proteome</keyword>
<comment type="similarity">
    <text evidence="2">Belongs to the polysaccharide deacetylase family.</text>
</comment>
<dbReference type="FunFam" id="3.20.20.370:FF:000008">
    <property type="entry name" value="Chitin deacetylase"/>
    <property type="match status" value="1"/>
</dbReference>
<evidence type="ECO:0000256" key="9">
    <source>
        <dbReference type="ARBA" id="ARBA00023180"/>
    </source>
</evidence>
<evidence type="ECO:0000256" key="5">
    <source>
        <dbReference type="ARBA" id="ARBA00022729"/>
    </source>
</evidence>
<evidence type="ECO:0000256" key="13">
    <source>
        <dbReference type="ARBA" id="ARBA00024056"/>
    </source>
</evidence>
<dbReference type="SUPFAM" id="SSF88713">
    <property type="entry name" value="Glycoside hydrolase/deacetylase"/>
    <property type="match status" value="1"/>
</dbReference>
<evidence type="ECO:0000256" key="15">
    <source>
        <dbReference type="ARBA" id="ARBA00054095"/>
    </source>
</evidence>
<organism evidence="19 20">
    <name type="scientific">Torulaspora globosa</name>
    <dbReference type="NCBI Taxonomy" id="48254"/>
    <lineage>
        <taxon>Eukaryota</taxon>
        <taxon>Fungi</taxon>
        <taxon>Dikarya</taxon>
        <taxon>Ascomycota</taxon>
        <taxon>Saccharomycotina</taxon>
        <taxon>Saccharomycetes</taxon>
        <taxon>Saccharomycetales</taxon>
        <taxon>Saccharomycetaceae</taxon>
        <taxon>Torulaspora</taxon>
    </lineage>
</organism>
<reference evidence="19 20" key="1">
    <citation type="submission" date="2020-06" db="EMBL/GenBank/DDBJ databases">
        <title>The yeast mating-type switching endonuclease HO is a domesticated member of an unorthodox homing genetic element family.</title>
        <authorList>
            <person name="Coughlan A.Y."/>
            <person name="Lombardi L."/>
            <person name="Braun-Galleani S."/>
            <person name="Martos A.R."/>
            <person name="Galeote V."/>
            <person name="Bigey F."/>
            <person name="Dequin S."/>
            <person name="Byrne K.P."/>
            <person name="Wolfe K.H."/>
        </authorList>
    </citation>
    <scope>NUCLEOTIDE SEQUENCE [LARGE SCALE GENOMIC DNA]</scope>
    <source>
        <strain evidence="19 20">CBS764</strain>
    </source>
</reference>
<dbReference type="GO" id="GO:0008061">
    <property type="term" value="F:chitin binding"/>
    <property type="evidence" value="ECO:0007669"/>
    <property type="project" value="UniProtKB-KW"/>
</dbReference>
<evidence type="ECO:0000256" key="3">
    <source>
        <dbReference type="ARBA" id="ARBA00022669"/>
    </source>
</evidence>
<dbReference type="GO" id="GO:0004099">
    <property type="term" value="F:chitin deacetylase activity"/>
    <property type="evidence" value="ECO:0007669"/>
    <property type="project" value="UniProtKB-EC"/>
</dbReference>
<dbReference type="GO" id="GO:0046872">
    <property type="term" value="F:metal ion binding"/>
    <property type="evidence" value="ECO:0007669"/>
    <property type="project" value="UniProtKB-KW"/>
</dbReference>
<comment type="catalytic activity">
    <reaction evidence="14">
        <text>[(1-&gt;4)-N-acetyl-beta-D-glucosaminyl](n) + n H2O = chitosan + n acetate</text>
        <dbReference type="Rhea" id="RHEA:10464"/>
        <dbReference type="Rhea" id="RHEA-COMP:9593"/>
        <dbReference type="Rhea" id="RHEA-COMP:9597"/>
        <dbReference type="ChEBI" id="CHEBI:15377"/>
        <dbReference type="ChEBI" id="CHEBI:17029"/>
        <dbReference type="ChEBI" id="CHEBI:30089"/>
        <dbReference type="ChEBI" id="CHEBI:57704"/>
        <dbReference type="EC" id="3.5.1.41"/>
    </reaction>
    <physiologicalReaction direction="left-to-right" evidence="14">
        <dbReference type="Rhea" id="RHEA:10465"/>
    </physiologicalReaction>
</comment>
<dbReference type="GO" id="GO:0030476">
    <property type="term" value="P:ascospore wall assembly"/>
    <property type="evidence" value="ECO:0007669"/>
    <property type="project" value="TreeGrafter"/>
</dbReference>
<dbReference type="InterPro" id="IPR050248">
    <property type="entry name" value="Polysacc_deacetylase_ArnD"/>
</dbReference>
<dbReference type="KEGG" id="tgb:HG536_0E05640"/>
<dbReference type="Gene3D" id="3.20.20.370">
    <property type="entry name" value="Glycoside hydrolase/deacetylase"/>
    <property type="match status" value="1"/>
</dbReference>
<evidence type="ECO:0000256" key="1">
    <source>
        <dbReference type="ARBA" id="ARBA00001941"/>
    </source>
</evidence>
<feature type="domain" description="NodB homology" evidence="18">
    <location>
        <begin position="129"/>
        <end position="308"/>
    </location>
</feature>
<evidence type="ECO:0000256" key="4">
    <source>
        <dbReference type="ARBA" id="ARBA00022723"/>
    </source>
</evidence>
<dbReference type="GeneID" id="59326849"/>
<dbReference type="GO" id="GO:0006032">
    <property type="term" value="P:chitin catabolic process"/>
    <property type="evidence" value="ECO:0007669"/>
    <property type="project" value="UniProtKB-KW"/>
</dbReference>
<proteinExistence type="inferred from homology"/>
<evidence type="ECO:0000256" key="7">
    <source>
        <dbReference type="ARBA" id="ARBA00022969"/>
    </source>
</evidence>
<dbReference type="AlphaFoldDB" id="A0A7G3ZJG7"/>
<evidence type="ECO:0000256" key="10">
    <source>
        <dbReference type="ARBA" id="ARBA00023277"/>
    </source>
</evidence>
<evidence type="ECO:0000256" key="11">
    <source>
        <dbReference type="ARBA" id="ARBA00023285"/>
    </source>
</evidence>
<dbReference type="InterPro" id="IPR011330">
    <property type="entry name" value="Glyco_hydro/deAcase_b/a-brl"/>
</dbReference>
<dbReference type="Pfam" id="PF01522">
    <property type="entry name" value="Polysacc_deac_1"/>
    <property type="match status" value="1"/>
</dbReference>
<dbReference type="PROSITE" id="PS51677">
    <property type="entry name" value="NODB"/>
    <property type="match status" value="1"/>
</dbReference>
<keyword evidence="6" id="KW-0378">Hydrolase</keyword>
<keyword evidence="11" id="KW-0170">Cobalt</keyword>
<dbReference type="OrthoDB" id="2125469at2759"/>
<evidence type="ECO:0000256" key="2">
    <source>
        <dbReference type="ARBA" id="ARBA00010973"/>
    </source>
</evidence>
<dbReference type="GO" id="GO:0000272">
    <property type="term" value="P:polysaccharide catabolic process"/>
    <property type="evidence" value="ECO:0007669"/>
    <property type="project" value="UniProtKB-KW"/>
</dbReference>
<dbReference type="InterPro" id="IPR002509">
    <property type="entry name" value="NODB_dom"/>
</dbReference>
<keyword evidence="7" id="KW-0749">Sporulation</keyword>
<evidence type="ECO:0000259" key="18">
    <source>
        <dbReference type="PROSITE" id="PS51677"/>
    </source>
</evidence>
<evidence type="ECO:0000256" key="8">
    <source>
        <dbReference type="ARBA" id="ARBA00023024"/>
    </source>
</evidence>
<evidence type="ECO:0000256" key="12">
    <source>
        <dbReference type="ARBA" id="ARBA00023326"/>
    </source>
</evidence>
<dbReference type="Proteomes" id="UP000515788">
    <property type="component" value="Chromosome 5"/>
</dbReference>
<keyword evidence="3" id="KW-0147">Chitin-binding</keyword>
<comment type="subcellular location">
    <subcellularLocation>
        <location evidence="16">Prospore</location>
    </subcellularLocation>
</comment>
<protein>
    <recommendedName>
        <fullName evidence="13">chitin deacetylase</fullName>
        <ecNumber evidence="13">3.5.1.41</ecNumber>
    </recommendedName>
</protein>
<keyword evidence="12" id="KW-0624">Polysaccharide degradation</keyword>
<feature type="signal peptide" evidence="17">
    <location>
        <begin position="1"/>
        <end position="18"/>
    </location>
</feature>
<keyword evidence="8" id="KW-0146">Chitin degradation</keyword>
<name>A0A7G3ZJG7_9SACH</name>
<evidence type="ECO:0000313" key="19">
    <source>
        <dbReference type="EMBL" id="QLL33653.1"/>
    </source>
</evidence>
<gene>
    <name evidence="19" type="ORF">HG536_0E05640</name>
</gene>
<evidence type="ECO:0000313" key="20">
    <source>
        <dbReference type="Proteomes" id="UP000515788"/>
    </source>
</evidence>
<keyword evidence="5 17" id="KW-0732">Signal</keyword>
<dbReference type="PANTHER" id="PTHR10587">
    <property type="entry name" value="GLYCOSYL TRANSFERASE-RELATED"/>
    <property type="match status" value="1"/>
</dbReference>
<dbReference type="PANTHER" id="PTHR10587:SF133">
    <property type="entry name" value="CHITIN DEACETYLASE 1-RELATED"/>
    <property type="match status" value="1"/>
</dbReference>
<evidence type="ECO:0000256" key="17">
    <source>
        <dbReference type="SAM" id="SignalP"/>
    </source>
</evidence>